<evidence type="ECO:0000259" key="11">
    <source>
        <dbReference type="PROSITE" id="PS51918"/>
    </source>
</evidence>
<dbReference type="PANTHER" id="PTHR43787">
    <property type="entry name" value="FEMO COFACTOR BIOSYNTHESIS PROTEIN NIFB-RELATED"/>
    <property type="match status" value="1"/>
</dbReference>
<dbReference type="SFLD" id="SFLDG01068">
    <property type="entry name" value="FeMo_cofactor_biosynthesis_pro"/>
    <property type="match status" value="1"/>
</dbReference>
<dbReference type="Pfam" id="PF04055">
    <property type="entry name" value="Radical_SAM"/>
    <property type="match status" value="1"/>
</dbReference>
<evidence type="ECO:0000313" key="13">
    <source>
        <dbReference type="Proteomes" id="UP000556026"/>
    </source>
</evidence>
<evidence type="ECO:0000256" key="9">
    <source>
        <dbReference type="ARBA" id="ARBA00023231"/>
    </source>
</evidence>
<dbReference type="GO" id="GO:0046872">
    <property type="term" value="F:metal ion binding"/>
    <property type="evidence" value="ECO:0007669"/>
    <property type="project" value="UniProtKB-KW"/>
</dbReference>
<comment type="pathway">
    <text evidence="2">Cofactor biosynthesis; Fe-Mo cofactor biosynthesis.</text>
</comment>
<dbReference type="Proteomes" id="UP000556026">
    <property type="component" value="Unassembled WGS sequence"/>
</dbReference>
<evidence type="ECO:0000256" key="7">
    <source>
        <dbReference type="ARBA" id="ARBA00023004"/>
    </source>
</evidence>
<evidence type="ECO:0000256" key="6">
    <source>
        <dbReference type="ARBA" id="ARBA00022723"/>
    </source>
</evidence>
<dbReference type="GO" id="GO:0016829">
    <property type="term" value="F:lyase activity"/>
    <property type="evidence" value="ECO:0007669"/>
    <property type="project" value="UniProtKB-KW"/>
</dbReference>
<organism evidence="12 13">
    <name type="scientific">Geomonas silvestris</name>
    <dbReference type="NCBI Taxonomy" id="2740184"/>
    <lineage>
        <taxon>Bacteria</taxon>
        <taxon>Pseudomonadati</taxon>
        <taxon>Thermodesulfobacteriota</taxon>
        <taxon>Desulfuromonadia</taxon>
        <taxon>Geobacterales</taxon>
        <taxon>Geobacteraceae</taxon>
        <taxon>Geomonas</taxon>
    </lineage>
</organism>
<evidence type="ECO:0000256" key="5">
    <source>
        <dbReference type="ARBA" id="ARBA00022691"/>
    </source>
</evidence>
<evidence type="ECO:0000256" key="3">
    <source>
        <dbReference type="ARBA" id="ARBA00006804"/>
    </source>
</evidence>
<sequence>MATSCKKMEKIQGHPCFGGNHHKNGRMHLAVAPKCNIKCGYCTRKHDCANESRPGVTSRLLTPAEAMVKVREVMASPITGPMIKVVGIAGPGDPLFNEETFETFRMVGEEFPHLIKCLSTNGLLLPDRMAQLKEIGLHSLTVTLNALDPKVGAKIYSHVYYEGKRYSGEEAAALLLMNQLEGIAQAAELGLTIKINTVLIPGVNDDQIPLISQKVKELGAFVMNIMPLIPNADFAHVVPPSPEQIDVLRKANEKVIGQFAHCKQCRSDAIGLIGENLQLENPKL</sequence>
<gene>
    <name evidence="12" type="ORF">GMST_22740</name>
</gene>
<keyword evidence="6" id="KW-0479">Metal-binding</keyword>
<comment type="caution">
    <text evidence="12">The sequence shown here is derived from an EMBL/GenBank/DDBJ whole genome shotgun (WGS) entry which is preliminary data.</text>
</comment>
<evidence type="ECO:0000256" key="4">
    <source>
        <dbReference type="ARBA" id="ARBA00022485"/>
    </source>
</evidence>
<dbReference type="GO" id="GO:0051539">
    <property type="term" value="F:4 iron, 4 sulfur cluster binding"/>
    <property type="evidence" value="ECO:0007669"/>
    <property type="project" value="UniProtKB-KW"/>
</dbReference>
<dbReference type="EMBL" id="BLXX01000006">
    <property type="protein sequence ID" value="GFO59949.1"/>
    <property type="molecule type" value="Genomic_DNA"/>
</dbReference>
<keyword evidence="13" id="KW-1185">Reference proteome</keyword>
<dbReference type="PROSITE" id="PS51918">
    <property type="entry name" value="RADICAL_SAM"/>
    <property type="match status" value="1"/>
</dbReference>
<name>A0A6V8MJS8_9BACT</name>
<evidence type="ECO:0000256" key="10">
    <source>
        <dbReference type="ARBA" id="ARBA00023239"/>
    </source>
</evidence>
<dbReference type="AlphaFoldDB" id="A0A6V8MJS8"/>
<dbReference type="RefSeq" id="WP_183354776.1">
    <property type="nucleotide sequence ID" value="NZ_BLXX01000006.1"/>
</dbReference>
<dbReference type="PANTHER" id="PTHR43787:SF13">
    <property type="entry name" value="FEMO COFACTOR BIOSYNTHESIS PROTEIN NIFB"/>
    <property type="match status" value="1"/>
</dbReference>
<keyword evidence="9" id="KW-0535">Nitrogen fixation</keyword>
<accession>A0A6V8MJS8</accession>
<dbReference type="SFLD" id="SFLDG01067">
    <property type="entry name" value="SPASM/twitch_domain_containing"/>
    <property type="match status" value="1"/>
</dbReference>
<reference evidence="13" key="1">
    <citation type="submission" date="2020-06" db="EMBL/GenBank/DDBJ databases">
        <title>Draft genomic sequence of Geomonas sp. Red330.</title>
        <authorList>
            <person name="Itoh H."/>
            <person name="Zhenxing X."/>
            <person name="Ushijima N."/>
            <person name="Masuda Y."/>
            <person name="Shiratori Y."/>
            <person name="Senoo K."/>
        </authorList>
    </citation>
    <scope>NUCLEOTIDE SEQUENCE [LARGE SCALE GENOMIC DNA]</scope>
    <source>
        <strain evidence="13">Red330</strain>
    </source>
</reference>
<evidence type="ECO:0000256" key="8">
    <source>
        <dbReference type="ARBA" id="ARBA00023014"/>
    </source>
</evidence>
<keyword evidence="8" id="KW-0411">Iron-sulfur</keyword>
<dbReference type="SUPFAM" id="SSF102114">
    <property type="entry name" value="Radical SAM enzymes"/>
    <property type="match status" value="1"/>
</dbReference>
<comment type="cofactor">
    <cofactor evidence="1">
        <name>[4Fe-4S] cluster</name>
        <dbReference type="ChEBI" id="CHEBI:49883"/>
    </cofactor>
</comment>
<evidence type="ECO:0000256" key="1">
    <source>
        <dbReference type="ARBA" id="ARBA00001966"/>
    </source>
</evidence>
<proteinExistence type="inferred from homology"/>
<dbReference type="Gene3D" id="3.20.20.70">
    <property type="entry name" value="Aldolase class I"/>
    <property type="match status" value="1"/>
</dbReference>
<evidence type="ECO:0000256" key="2">
    <source>
        <dbReference type="ARBA" id="ARBA00005155"/>
    </source>
</evidence>
<keyword evidence="5" id="KW-0949">S-adenosyl-L-methionine</keyword>
<dbReference type="UniPathway" id="UPA00782"/>
<dbReference type="SFLD" id="SFLDS00029">
    <property type="entry name" value="Radical_SAM"/>
    <property type="match status" value="1"/>
</dbReference>
<comment type="similarity">
    <text evidence="3">Belongs to the radical SAM superfamily. NifB family.</text>
</comment>
<keyword evidence="4" id="KW-0004">4Fe-4S</keyword>
<keyword evidence="7" id="KW-0408">Iron</keyword>
<feature type="domain" description="Radical SAM core" evidence="11">
    <location>
        <begin position="21"/>
        <end position="266"/>
    </location>
</feature>
<dbReference type="CDD" id="cd01335">
    <property type="entry name" value="Radical_SAM"/>
    <property type="match status" value="1"/>
</dbReference>
<keyword evidence="10" id="KW-0456">Lyase</keyword>
<protein>
    <submittedName>
        <fullName evidence="12">Nitrogenase molybdenum-iron cofactor biosynthesis radical SAM domain iron-sulfur cluster-binding oxidoreductase</fullName>
    </submittedName>
</protein>
<evidence type="ECO:0000313" key="12">
    <source>
        <dbReference type="EMBL" id="GFO59949.1"/>
    </source>
</evidence>
<dbReference type="InterPro" id="IPR058240">
    <property type="entry name" value="rSAM_sf"/>
</dbReference>
<dbReference type="InterPro" id="IPR013785">
    <property type="entry name" value="Aldolase_TIM"/>
</dbReference>
<dbReference type="InterPro" id="IPR007197">
    <property type="entry name" value="rSAM"/>
</dbReference>
<dbReference type="SFLD" id="SFLDF00281">
    <property type="entry name" value="FeMo_cofactor_biosynthesis_pro"/>
    <property type="match status" value="1"/>
</dbReference>